<proteinExistence type="predicted"/>
<evidence type="ECO:0000256" key="1">
    <source>
        <dbReference type="SAM" id="Phobius"/>
    </source>
</evidence>
<dbReference type="Proteomes" id="UP000287609">
    <property type="component" value="Unassembled WGS sequence"/>
</dbReference>
<evidence type="ECO:0000313" key="2">
    <source>
        <dbReference type="EMBL" id="RSX55045.1"/>
    </source>
</evidence>
<dbReference type="InterPro" id="IPR046062">
    <property type="entry name" value="DUF6020"/>
</dbReference>
<dbReference type="EMBL" id="QXGM01000002">
    <property type="protein sequence ID" value="RSX55045.1"/>
    <property type="molecule type" value="Genomic_DNA"/>
</dbReference>
<feature type="transmembrane region" description="Helical" evidence="1">
    <location>
        <begin position="352"/>
        <end position="373"/>
    </location>
</feature>
<reference evidence="2 3" key="1">
    <citation type="submission" date="2018-09" db="EMBL/GenBank/DDBJ databases">
        <title>Characterization of the phylogenetic diversity of five novel species belonging to the genus Bifidobacterium.</title>
        <authorList>
            <person name="Lugli G.A."/>
            <person name="Duranti S."/>
            <person name="Milani C."/>
        </authorList>
    </citation>
    <scope>NUCLEOTIDE SEQUENCE [LARGE SCALE GENOMIC DNA]</scope>
    <source>
        <strain evidence="2 3">2036B</strain>
    </source>
</reference>
<feature type="transmembrane region" description="Helical" evidence="1">
    <location>
        <begin position="260"/>
        <end position="280"/>
    </location>
</feature>
<keyword evidence="1" id="KW-0812">Transmembrane</keyword>
<feature type="transmembrane region" description="Helical" evidence="1">
    <location>
        <begin position="12"/>
        <end position="33"/>
    </location>
</feature>
<evidence type="ECO:0000313" key="3">
    <source>
        <dbReference type="Proteomes" id="UP000287609"/>
    </source>
</evidence>
<dbReference type="AlphaFoldDB" id="A0A430FQF6"/>
<accession>A0A430FQF6</accession>
<dbReference type="Pfam" id="PF19484">
    <property type="entry name" value="DUF6020"/>
    <property type="match status" value="1"/>
</dbReference>
<evidence type="ECO:0008006" key="4">
    <source>
        <dbReference type="Google" id="ProtNLM"/>
    </source>
</evidence>
<feature type="transmembrane region" description="Helical" evidence="1">
    <location>
        <begin position="564"/>
        <end position="582"/>
    </location>
</feature>
<comment type="caution">
    <text evidence="2">The sequence shown here is derived from an EMBL/GenBank/DDBJ whole genome shotgun (WGS) entry which is preliminary data.</text>
</comment>
<gene>
    <name evidence="2" type="ORF">D2E26_1099</name>
</gene>
<keyword evidence="1" id="KW-0472">Membrane</keyword>
<feature type="transmembrane region" description="Helical" evidence="1">
    <location>
        <begin position="315"/>
        <end position="340"/>
    </location>
</feature>
<protein>
    <recommendedName>
        <fullName evidence="4">Beta-carotene 15,15'-monooxygenase</fullName>
    </recommendedName>
</protein>
<feature type="transmembrane region" description="Helical" evidence="1">
    <location>
        <begin position="588"/>
        <end position="604"/>
    </location>
</feature>
<name>A0A430FQF6_9BIFI</name>
<keyword evidence="1" id="KW-1133">Transmembrane helix</keyword>
<sequence length="619" mass="71034">MRSDRGLATFESGNVVLLVLTFIVTFAIVWLLVRAGSNRLHLHLCPRARQATRPLVRKAQSTRLAKRISRHQPRIRLFFYRIGRGITRGTNRFWKLLLVLFIGWLWVPTTLLAAFGADVRSQAREFSWYWNQHIGLDQPYIGFFSFVPMDIYPTAHYLWPSSPTYLTDQHNIVLTVFYGGAAAISRYWTGSNDLAFVILADLQFLFAVFVVAATCHRFFNLPWADMRCTVDPSKGSDLQTCDFRHPERGFLRRIRPASGLTRFLILLFFLICPLSVFSTISLTKSPLFAFAFVWWFGTLYELACTRGRVRPRTTVAFVLSVIVMLISAKYAWYILLAQLVLCILADKRRWKFFVLALLLPTLVIHGGISALAARGAIISGDPIESRGVQLQMIARVAKVAPESIPQSAREKLEPVFNLDQMAEAYRRQDADPVKSSGIQSKKTSYRWRTVQPDDLKQFNSAWLEIVEANPRVAMDALFAECYGYFDVFDEPYVPMSYYVDNDNVRKQTSWIGSYNAQWRTNIVKFTEGWGRIPVLGWLTHGNFYVILTLLFGAAELVLRRWRTLSWHIPLLLLMGVMITAPANNFERHMLPVAFVFGFLVLTFIRDSRHANTRQLPKEA</sequence>
<keyword evidence="3" id="KW-1185">Reference proteome</keyword>
<organism evidence="2 3">
    <name type="scientific">Bifidobacterium dolichotidis</name>
    <dbReference type="NCBI Taxonomy" id="2306976"/>
    <lineage>
        <taxon>Bacteria</taxon>
        <taxon>Bacillati</taxon>
        <taxon>Actinomycetota</taxon>
        <taxon>Actinomycetes</taxon>
        <taxon>Bifidobacteriales</taxon>
        <taxon>Bifidobacteriaceae</taxon>
        <taxon>Bifidobacterium</taxon>
    </lineage>
</organism>
<feature type="transmembrane region" description="Helical" evidence="1">
    <location>
        <begin position="194"/>
        <end position="219"/>
    </location>
</feature>
<feature type="transmembrane region" description="Helical" evidence="1">
    <location>
        <begin position="96"/>
        <end position="119"/>
    </location>
</feature>